<reference evidence="2" key="1">
    <citation type="submission" date="2009-09" db="EMBL/GenBank/DDBJ databases">
        <title>The complete chromosome of Desulfohalobium retbaense DSM 5692.</title>
        <authorList>
            <consortium name="US DOE Joint Genome Institute (JGI-PGF)"/>
            <person name="Lucas S."/>
            <person name="Copeland A."/>
            <person name="Lapidus A."/>
            <person name="Glavina del Rio T."/>
            <person name="Dalin E."/>
            <person name="Tice H."/>
            <person name="Bruce D."/>
            <person name="Goodwin L."/>
            <person name="Pitluck S."/>
            <person name="Kyrpides N."/>
            <person name="Mavromatis K."/>
            <person name="Ivanova N."/>
            <person name="Mikhailova N."/>
            <person name="Munk A.C."/>
            <person name="Brettin T."/>
            <person name="Detter J.C."/>
            <person name="Han C."/>
            <person name="Tapia R."/>
            <person name="Larimer F."/>
            <person name="Land M."/>
            <person name="Hauser L."/>
            <person name="Markowitz V."/>
            <person name="Cheng J.-F."/>
            <person name="Hugenholtz P."/>
            <person name="Woyke T."/>
            <person name="Wu D."/>
            <person name="Spring S."/>
            <person name="Klenk H.-P."/>
            <person name="Eisen J.A."/>
        </authorList>
    </citation>
    <scope>NUCLEOTIDE SEQUENCE [LARGE SCALE GENOMIC DNA]</scope>
    <source>
        <strain evidence="2">DSM 5692</strain>
    </source>
</reference>
<dbReference type="GO" id="GO:0009055">
    <property type="term" value="F:electron transfer activity"/>
    <property type="evidence" value="ECO:0007669"/>
    <property type="project" value="InterPro"/>
</dbReference>
<dbReference type="eggNOG" id="ENOG50349AH">
    <property type="taxonomic scope" value="Bacteria"/>
</dbReference>
<dbReference type="KEGG" id="drt:Dret_0001"/>
<dbReference type="Gene3D" id="1.20.120.10">
    <property type="entry name" value="Cytochrome c/b562"/>
    <property type="match status" value="1"/>
</dbReference>
<proteinExistence type="predicted"/>
<dbReference type="OrthoDB" id="5457693at2"/>
<dbReference type="AlphaFoldDB" id="C8WZ28"/>
<sequence length="96" mass="11163">MHLKKVKSSMEPLFERMKTGVADGELPSHDDVSQFVRLCRQMYDFAEEEWLMEAEDFLHLANQLSRAVKNGELPEVVQLVDSLEDACAYCHRTFRD</sequence>
<dbReference type="Proteomes" id="UP000001052">
    <property type="component" value="Chromosome"/>
</dbReference>
<evidence type="ECO:0008006" key="3">
    <source>
        <dbReference type="Google" id="ProtNLM"/>
    </source>
</evidence>
<organism evidence="1 2">
    <name type="scientific">Desulfohalobium retbaense (strain ATCC 49708 / DSM 5692 / JCM 16813 / HR100)</name>
    <dbReference type="NCBI Taxonomy" id="485915"/>
    <lineage>
        <taxon>Bacteria</taxon>
        <taxon>Pseudomonadati</taxon>
        <taxon>Thermodesulfobacteriota</taxon>
        <taxon>Desulfovibrionia</taxon>
        <taxon>Desulfovibrionales</taxon>
        <taxon>Desulfohalobiaceae</taxon>
        <taxon>Desulfohalobium</taxon>
    </lineage>
</organism>
<gene>
    <name evidence="1" type="ordered locus">Dret_0001</name>
</gene>
<dbReference type="InterPro" id="IPR010980">
    <property type="entry name" value="Cyt_c/b562"/>
</dbReference>
<dbReference type="GO" id="GO:0020037">
    <property type="term" value="F:heme binding"/>
    <property type="evidence" value="ECO:0007669"/>
    <property type="project" value="InterPro"/>
</dbReference>
<name>C8WZ28_DESRD</name>
<dbReference type="STRING" id="485915.Dret_0001"/>
<dbReference type="RefSeq" id="WP_012813852.1">
    <property type="nucleotide sequence ID" value="NC_013223.1"/>
</dbReference>
<dbReference type="GO" id="GO:0022900">
    <property type="term" value="P:electron transport chain"/>
    <property type="evidence" value="ECO:0007669"/>
    <property type="project" value="InterPro"/>
</dbReference>
<protein>
    <recommendedName>
        <fullName evidence="3">GAK system XXXCH domain-containing protein</fullName>
    </recommendedName>
</protein>
<dbReference type="NCBIfam" id="TIGR04358">
    <property type="entry name" value="XXXCH_domain"/>
    <property type="match status" value="1"/>
</dbReference>
<dbReference type="GO" id="GO:0005506">
    <property type="term" value="F:iron ion binding"/>
    <property type="evidence" value="ECO:0007669"/>
    <property type="project" value="InterPro"/>
</dbReference>
<evidence type="ECO:0000313" key="2">
    <source>
        <dbReference type="Proteomes" id="UP000001052"/>
    </source>
</evidence>
<dbReference type="SUPFAM" id="SSF47175">
    <property type="entry name" value="Cytochromes"/>
    <property type="match status" value="1"/>
</dbReference>
<keyword evidence="2" id="KW-1185">Reference proteome</keyword>
<accession>C8WZ28</accession>
<evidence type="ECO:0000313" key="1">
    <source>
        <dbReference type="EMBL" id="ACV67303.1"/>
    </source>
</evidence>
<reference evidence="1 2" key="2">
    <citation type="journal article" date="2010" name="Stand. Genomic Sci.">
        <title>Complete genome sequence of Desulfohalobium retbaense type strain (HR(100)).</title>
        <authorList>
            <person name="Spring S."/>
            <person name="Nolan M."/>
            <person name="Lapidus A."/>
            <person name="Glavina Del Rio T."/>
            <person name="Copeland A."/>
            <person name="Tice H."/>
            <person name="Cheng J.F."/>
            <person name="Lucas S."/>
            <person name="Land M."/>
            <person name="Chen F."/>
            <person name="Bruce D."/>
            <person name="Goodwin L."/>
            <person name="Pitluck S."/>
            <person name="Ivanova N."/>
            <person name="Mavromatis K."/>
            <person name="Mikhailova N."/>
            <person name="Pati A."/>
            <person name="Chen A."/>
            <person name="Palaniappan K."/>
            <person name="Hauser L."/>
            <person name="Chang Y.J."/>
            <person name="Jeffries C.D."/>
            <person name="Munk C."/>
            <person name="Kiss H."/>
            <person name="Chain P."/>
            <person name="Han C."/>
            <person name="Brettin T."/>
            <person name="Detter J.C."/>
            <person name="Schuler E."/>
            <person name="Goker M."/>
            <person name="Rohde M."/>
            <person name="Bristow J."/>
            <person name="Eisen J.A."/>
            <person name="Markowitz V."/>
            <person name="Hugenholtz P."/>
            <person name="Kyrpides N.C."/>
            <person name="Klenk H.P."/>
        </authorList>
    </citation>
    <scope>NUCLEOTIDE SEQUENCE [LARGE SCALE GENOMIC DNA]</scope>
    <source>
        <strain evidence="1 2">DSM 5692</strain>
    </source>
</reference>
<dbReference type="InterPro" id="IPR027588">
    <property type="entry name" value="XXXCH_dom_fam"/>
</dbReference>
<dbReference type="EMBL" id="CP001734">
    <property type="protein sequence ID" value="ACV67303.1"/>
    <property type="molecule type" value="Genomic_DNA"/>
</dbReference>
<dbReference type="HOGENOM" id="CLU_2355173_0_0_7"/>